<dbReference type="PANTHER" id="PTHR48010">
    <property type="entry name" value="OS05G0588300 PROTEIN"/>
    <property type="match status" value="1"/>
</dbReference>
<dbReference type="Proteomes" id="UP000265520">
    <property type="component" value="Unassembled WGS sequence"/>
</dbReference>
<dbReference type="Pfam" id="PF08263">
    <property type="entry name" value="LRRNT_2"/>
    <property type="match status" value="1"/>
</dbReference>
<keyword evidence="5" id="KW-0808">Transferase</keyword>
<evidence type="ECO:0000313" key="6">
    <source>
        <dbReference type="Proteomes" id="UP000265520"/>
    </source>
</evidence>
<name>A0A392RCJ1_9FABA</name>
<protein>
    <submittedName>
        <fullName evidence="5">LRR receptor-like kinase</fullName>
    </submittedName>
</protein>
<dbReference type="EMBL" id="LXQA010204893">
    <property type="protein sequence ID" value="MCI33500.1"/>
    <property type="molecule type" value="Genomic_DNA"/>
</dbReference>
<evidence type="ECO:0000313" key="5">
    <source>
        <dbReference type="EMBL" id="MCI33500.1"/>
    </source>
</evidence>
<dbReference type="PANTHER" id="PTHR48010:SF42">
    <property type="entry name" value="PROTEIN KINASE DOMAIN-CONTAINING PROTEIN"/>
    <property type="match status" value="1"/>
</dbReference>
<comment type="caution">
    <text evidence="5">The sequence shown here is derived from an EMBL/GenBank/DDBJ whole genome shotgun (WGS) entry which is preliminary data.</text>
</comment>
<dbReference type="SUPFAM" id="SSF52058">
    <property type="entry name" value="L domain-like"/>
    <property type="match status" value="1"/>
</dbReference>
<dbReference type="GO" id="GO:0016301">
    <property type="term" value="F:kinase activity"/>
    <property type="evidence" value="ECO:0007669"/>
    <property type="project" value="UniProtKB-KW"/>
</dbReference>
<dbReference type="InterPro" id="IPR013210">
    <property type="entry name" value="LRR_N_plant-typ"/>
</dbReference>
<evidence type="ECO:0000256" key="2">
    <source>
        <dbReference type="ARBA" id="ARBA00022737"/>
    </source>
</evidence>
<reference evidence="5 6" key="1">
    <citation type="journal article" date="2018" name="Front. Plant Sci.">
        <title>Red Clover (Trifolium pratense) and Zigzag Clover (T. medium) - A Picture of Genomic Similarities and Differences.</title>
        <authorList>
            <person name="Dluhosova J."/>
            <person name="Istvanek J."/>
            <person name="Nedelnik J."/>
            <person name="Repkova J."/>
        </authorList>
    </citation>
    <scope>NUCLEOTIDE SEQUENCE [LARGE SCALE GENOMIC DNA]</scope>
    <source>
        <strain evidence="6">cv. 10/8</strain>
        <tissue evidence="5">Leaf</tissue>
    </source>
</reference>
<keyword evidence="5" id="KW-0675">Receptor</keyword>
<feature type="domain" description="Leucine-rich repeat-containing N-terminal plant-type" evidence="4">
    <location>
        <begin position="29"/>
        <end position="67"/>
    </location>
</feature>
<feature type="chain" id="PRO_5017185373" evidence="3">
    <location>
        <begin position="19"/>
        <end position="130"/>
    </location>
</feature>
<dbReference type="AlphaFoldDB" id="A0A392RCJ1"/>
<dbReference type="InterPro" id="IPR050994">
    <property type="entry name" value="At_inactive_RLKs"/>
</dbReference>
<sequence length="130" mass="14771">MHTFLFILLLCAPFLSYADNSNATVTVTEIQALTSFKLNLHDPLGALDGWDPSSPEAPCDWRGVACNNDRVTELRLPRLQLGGRLSERLSELRMLRKLSLRSNFFNGTIPRALMKCKLLRFLFLQDNVFS</sequence>
<accession>A0A392RCJ1</accession>
<feature type="signal peptide" evidence="3">
    <location>
        <begin position="1"/>
        <end position="18"/>
    </location>
</feature>
<feature type="non-terminal residue" evidence="5">
    <location>
        <position position="130"/>
    </location>
</feature>
<dbReference type="Gene3D" id="3.80.10.10">
    <property type="entry name" value="Ribonuclease Inhibitor"/>
    <property type="match status" value="1"/>
</dbReference>
<evidence type="ECO:0000256" key="1">
    <source>
        <dbReference type="ARBA" id="ARBA00022614"/>
    </source>
</evidence>
<proteinExistence type="predicted"/>
<keyword evidence="2" id="KW-0677">Repeat</keyword>
<organism evidence="5 6">
    <name type="scientific">Trifolium medium</name>
    <dbReference type="NCBI Taxonomy" id="97028"/>
    <lineage>
        <taxon>Eukaryota</taxon>
        <taxon>Viridiplantae</taxon>
        <taxon>Streptophyta</taxon>
        <taxon>Embryophyta</taxon>
        <taxon>Tracheophyta</taxon>
        <taxon>Spermatophyta</taxon>
        <taxon>Magnoliopsida</taxon>
        <taxon>eudicotyledons</taxon>
        <taxon>Gunneridae</taxon>
        <taxon>Pentapetalae</taxon>
        <taxon>rosids</taxon>
        <taxon>fabids</taxon>
        <taxon>Fabales</taxon>
        <taxon>Fabaceae</taxon>
        <taxon>Papilionoideae</taxon>
        <taxon>50 kb inversion clade</taxon>
        <taxon>NPAAA clade</taxon>
        <taxon>Hologalegina</taxon>
        <taxon>IRL clade</taxon>
        <taxon>Trifolieae</taxon>
        <taxon>Trifolium</taxon>
    </lineage>
</organism>
<keyword evidence="3" id="KW-0732">Signal</keyword>
<keyword evidence="5" id="KW-0418">Kinase</keyword>
<evidence type="ECO:0000256" key="3">
    <source>
        <dbReference type="SAM" id="SignalP"/>
    </source>
</evidence>
<evidence type="ECO:0000259" key="4">
    <source>
        <dbReference type="Pfam" id="PF08263"/>
    </source>
</evidence>
<keyword evidence="6" id="KW-1185">Reference proteome</keyword>
<dbReference type="InterPro" id="IPR032675">
    <property type="entry name" value="LRR_dom_sf"/>
</dbReference>
<keyword evidence="1" id="KW-0433">Leucine-rich repeat</keyword>